<accession>A0ACC6TNS9</accession>
<organism evidence="1 2">
    <name type="scientific">Candidatus Aramenus sulfurataquae</name>
    <dbReference type="NCBI Taxonomy" id="1326980"/>
    <lineage>
        <taxon>Archaea</taxon>
        <taxon>Thermoproteota</taxon>
        <taxon>Thermoprotei</taxon>
        <taxon>Sulfolobales</taxon>
        <taxon>Sulfolobaceae</taxon>
        <taxon>Candidatus Aramenus</taxon>
    </lineage>
</organism>
<sequence>MSLGTLYNITSQILGNHMNSGSLSEILVLVGLAIIALMVLGGIVYGLFKAFSLIPRMTTKQFLLFLLGIALVLIAIGILLP</sequence>
<evidence type="ECO:0000313" key="1">
    <source>
        <dbReference type="EMBL" id="MEW9491527.1"/>
    </source>
</evidence>
<proteinExistence type="predicted"/>
<evidence type="ECO:0000313" key="2">
    <source>
        <dbReference type="Proteomes" id="UP000053480"/>
    </source>
</evidence>
<protein>
    <submittedName>
        <fullName evidence="1">Uncharacterized protein</fullName>
    </submittedName>
</protein>
<reference evidence="1" key="1">
    <citation type="submission" date="2024-07" db="EMBL/GenBank/DDBJ databases">
        <title>Metagenome and Metagenome-Assembled Genomes of Archaea from a hot spring from the geothermal field of Los Azufres, Mexico.</title>
        <authorList>
            <person name="Marin-Paredes R."/>
            <person name="Martinez-Romero E."/>
            <person name="Servin-Garciduenas L.E."/>
        </authorList>
    </citation>
    <scope>NUCLEOTIDE SEQUENCE</scope>
    <source>
        <strain evidence="1">AZ1-454</strain>
    </source>
</reference>
<comment type="caution">
    <text evidence="1">The sequence shown here is derived from an EMBL/GenBank/DDBJ whole genome shotgun (WGS) entry which is preliminary data.</text>
</comment>
<name>A0ACC6TNS9_9CREN</name>
<dbReference type="Proteomes" id="UP000053480">
    <property type="component" value="Unassembled WGS sequence"/>
</dbReference>
<gene>
    <name evidence="1" type="ORF">TQ35_0004910</name>
</gene>
<dbReference type="EMBL" id="JZWS03000005">
    <property type="protein sequence ID" value="MEW9491527.1"/>
    <property type="molecule type" value="Genomic_DNA"/>
</dbReference>